<protein>
    <submittedName>
        <fullName evidence="2">Uncharacterized protein</fullName>
    </submittedName>
</protein>
<dbReference type="Proteomes" id="UP001519344">
    <property type="component" value="Unassembled WGS sequence"/>
</dbReference>
<keyword evidence="3" id="KW-1185">Reference proteome</keyword>
<gene>
    <name evidence="2" type="ORF">J2Z65_002382</name>
</gene>
<evidence type="ECO:0000256" key="1">
    <source>
        <dbReference type="SAM" id="MobiDB-lite"/>
    </source>
</evidence>
<organism evidence="2 3">
    <name type="scientific">Paenibacillus aceris</name>
    <dbReference type="NCBI Taxonomy" id="869555"/>
    <lineage>
        <taxon>Bacteria</taxon>
        <taxon>Bacillati</taxon>
        <taxon>Bacillota</taxon>
        <taxon>Bacilli</taxon>
        <taxon>Bacillales</taxon>
        <taxon>Paenibacillaceae</taxon>
        <taxon>Paenibacillus</taxon>
    </lineage>
</organism>
<dbReference type="EMBL" id="JAGGKV010000005">
    <property type="protein sequence ID" value="MBP1963166.1"/>
    <property type="molecule type" value="Genomic_DNA"/>
</dbReference>
<evidence type="ECO:0000313" key="3">
    <source>
        <dbReference type="Proteomes" id="UP001519344"/>
    </source>
</evidence>
<reference evidence="2 3" key="1">
    <citation type="submission" date="2021-03" db="EMBL/GenBank/DDBJ databases">
        <title>Genomic Encyclopedia of Type Strains, Phase IV (KMG-IV): sequencing the most valuable type-strain genomes for metagenomic binning, comparative biology and taxonomic classification.</title>
        <authorList>
            <person name="Goeker M."/>
        </authorList>
    </citation>
    <scope>NUCLEOTIDE SEQUENCE [LARGE SCALE GENOMIC DNA]</scope>
    <source>
        <strain evidence="2 3">DSM 24950</strain>
    </source>
</reference>
<comment type="caution">
    <text evidence="2">The sequence shown here is derived from an EMBL/GenBank/DDBJ whole genome shotgun (WGS) entry which is preliminary data.</text>
</comment>
<proteinExistence type="predicted"/>
<evidence type="ECO:0000313" key="2">
    <source>
        <dbReference type="EMBL" id="MBP1963166.1"/>
    </source>
</evidence>
<sequence length="84" mass="9608">MITIRRYSALDTDDLPVHPPIQPHSTAHSENEVVDTKQRSQYLKKEKAPTGKFPIGALLIRYYLNVIRLLSNICPFDQSFPSIL</sequence>
<feature type="region of interest" description="Disordered" evidence="1">
    <location>
        <begin position="18"/>
        <end position="41"/>
    </location>
</feature>
<feature type="compositionally biased region" description="Basic and acidic residues" evidence="1">
    <location>
        <begin position="27"/>
        <end position="41"/>
    </location>
</feature>
<accession>A0ABS4HWX8</accession>
<name>A0ABS4HWX8_9BACL</name>